<name>A0A392PJR6_9FABA</name>
<proteinExistence type="predicted"/>
<evidence type="ECO:0000313" key="1">
    <source>
        <dbReference type="EMBL" id="MCI12321.1"/>
    </source>
</evidence>
<organism evidence="1 2">
    <name type="scientific">Trifolium medium</name>
    <dbReference type="NCBI Taxonomy" id="97028"/>
    <lineage>
        <taxon>Eukaryota</taxon>
        <taxon>Viridiplantae</taxon>
        <taxon>Streptophyta</taxon>
        <taxon>Embryophyta</taxon>
        <taxon>Tracheophyta</taxon>
        <taxon>Spermatophyta</taxon>
        <taxon>Magnoliopsida</taxon>
        <taxon>eudicotyledons</taxon>
        <taxon>Gunneridae</taxon>
        <taxon>Pentapetalae</taxon>
        <taxon>rosids</taxon>
        <taxon>fabids</taxon>
        <taxon>Fabales</taxon>
        <taxon>Fabaceae</taxon>
        <taxon>Papilionoideae</taxon>
        <taxon>50 kb inversion clade</taxon>
        <taxon>NPAAA clade</taxon>
        <taxon>Hologalegina</taxon>
        <taxon>IRL clade</taxon>
        <taxon>Trifolieae</taxon>
        <taxon>Trifolium</taxon>
    </lineage>
</organism>
<reference evidence="1 2" key="1">
    <citation type="journal article" date="2018" name="Front. Plant Sci.">
        <title>Red Clover (Trifolium pratense) and Zigzag Clover (T. medium) - A Picture of Genomic Similarities and Differences.</title>
        <authorList>
            <person name="Dluhosova J."/>
            <person name="Istvanek J."/>
            <person name="Nedelnik J."/>
            <person name="Repkova J."/>
        </authorList>
    </citation>
    <scope>NUCLEOTIDE SEQUENCE [LARGE SCALE GENOMIC DNA]</scope>
    <source>
        <strain evidence="2">cv. 10/8</strain>
        <tissue evidence="1">Leaf</tissue>
    </source>
</reference>
<protein>
    <submittedName>
        <fullName evidence="1">Uncharacterized protein</fullName>
    </submittedName>
</protein>
<comment type="caution">
    <text evidence="1">The sequence shown here is derived from an EMBL/GenBank/DDBJ whole genome shotgun (WGS) entry which is preliminary data.</text>
</comment>
<dbReference type="Proteomes" id="UP000265520">
    <property type="component" value="Unassembled WGS sequence"/>
</dbReference>
<accession>A0A392PJR6</accession>
<dbReference type="AlphaFoldDB" id="A0A392PJR6"/>
<sequence length="111" mass="12059">KPSPEQEPPKSSCSSTSMMTLSLIATGSVEHWDAYEDSSKLLLECVTCSIGMRSRIRDEAVRLRGLPTKIVLSIYYGSSKLTGIAIHVECFARTVICAMGTLLSSEFLGVN</sequence>
<keyword evidence="2" id="KW-1185">Reference proteome</keyword>
<evidence type="ECO:0000313" key="2">
    <source>
        <dbReference type="Proteomes" id="UP000265520"/>
    </source>
</evidence>
<feature type="non-terminal residue" evidence="1">
    <location>
        <position position="1"/>
    </location>
</feature>
<dbReference type="EMBL" id="LXQA010083733">
    <property type="protein sequence ID" value="MCI12321.1"/>
    <property type="molecule type" value="Genomic_DNA"/>
</dbReference>